<dbReference type="InterPro" id="IPR019294">
    <property type="entry name" value="Translation_reg_Com"/>
</dbReference>
<dbReference type="NCBIfam" id="TIGR01053">
    <property type="entry name" value="LSD1"/>
    <property type="match status" value="1"/>
</dbReference>
<accession>A0A5J5FRH8</accession>
<evidence type="ECO:0000313" key="2">
    <source>
        <dbReference type="Proteomes" id="UP000335415"/>
    </source>
</evidence>
<name>A0A5J5FRH8_9GAMM</name>
<sequence length="45" mass="5191">MTEKKTEHPLRCGQCQRLLAFAGPFSSLHIKCPRCKTINHFTHSH</sequence>
<dbReference type="EMBL" id="VYKJ01000016">
    <property type="protein sequence ID" value="KAA8995847.1"/>
    <property type="molecule type" value="Genomic_DNA"/>
</dbReference>
<organism evidence="1 2">
    <name type="scientific">Affinibrenneria salicis</name>
    <dbReference type="NCBI Taxonomy" id="2590031"/>
    <lineage>
        <taxon>Bacteria</taxon>
        <taxon>Pseudomonadati</taxon>
        <taxon>Pseudomonadota</taxon>
        <taxon>Gammaproteobacteria</taxon>
        <taxon>Enterobacterales</taxon>
        <taxon>Pectobacteriaceae</taxon>
        <taxon>Affinibrenneria</taxon>
    </lineage>
</organism>
<dbReference type="OrthoDB" id="5460091at2"/>
<keyword evidence="1" id="KW-0238">DNA-binding</keyword>
<gene>
    <name evidence="1" type="ORF">FJU30_23000</name>
</gene>
<dbReference type="Pfam" id="PF10122">
    <property type="entry name" value="Zn_ribbon_Com"/>
    <property type="match status" value="1"/>
</dbReference>
<proteinExistence type="predicted"/>
<comment type="caution">
    <text evidence="1">The sequence shown here is derived from an EMBL/GenBank/DDBJ whole genome shotgun (WGS) entry which is preliminary data.</text>
</comment>
<evidence type="ECO:0000313" key="1">
    <source>
        <dbReference type="EMBL" id="KAA8995847.1"/>
    </source>
</evidence>
<protein>
    <submittedName>
        <fullName evidence="1">Com family DNA-binding transcriptional regulator</fullName>
    </submittedName>
</protein>
<dbReference type="GO" id="GO:0003677">
    <property type="term" value="F:DNA binding"/>
    <property type="evidence" value="ECO:0007669"/>
    <property type="project" value="UniProtKB-KW"/>
</dbReference>
<reference evidence="1 2" key="1">
    <citation type="submission" date="2019-09" db="EMBL/GenBank/DDBJ databases">
        <authorList>
            <person name="Li Y."/>
        </authorList>
    </citation>
    <scope>NUCLEOTIDE SEQUENCE [LARGE SCALE GENOMIC DNA]</scope>
    <source>
        <strain evidence="1 2">L3-3HA</strain>
    </source>
</reference>
<keyword evidence="2" id="KW-1185">Reference proteome</keyword>
<dbReference type="AlphaFoldDB" id="A0A5J5FRH8"/>
<dbReference type="Proteomes" id="UP000335415">
    <property type="component" value="Unassembled WGS sequence"/>
</dbReference>